<dbReference type="PRINTS" id="PR01036">
    <property type="entry name" value="TCRTETB"/>
</dbReference>
<sequence>MTQPISVDNQKSQTMEITDFKSSPDPQTSDGTTDSPAPGEGKGQAQVFNEQTNYVSKSKIITIFLACATVDLVALMDQTTLAASLSIIGNALQAGQQLSWLANGYFITSTVGQLLYGRLSDIWSRKVILMIGLAIFGIGSLASSLAQTATQLVIFRCLTGFGGGGLMTVAQMIVSDVVPLRERGKYQGILGAVTALANGIGPVIGGALSSQGGDSWRWIFRLNLPLTAFSAVSALFFMPLKRVKAEWRVKLQAIDFTGITLALAGTTSLMLGLTWGGGEYPWNSAAVLASLLAGLAVCVTFVLWQWKGASYPLMPVEIFRARMTTGACITMLINGWNFVVQVYYIPTFYQLVYGYGATKAGVMLLPITLVQTASSTLSGLLVHWVGRYRECVLFGWACWSVGLGLMSTLDETSGLGKQVGYSLLIGVGVGNTLQPALVAIQAGVPRKDMAVVTSFRNFVRNLGATFGLAICGTILNNVVRNSIDSLELEAEARNGLLRNAQQYVSTLSDEDAERIGATLAPAYRRSFKIIFELGAGLAAFAFFVAFFLMPHIDLDRPDDDKLKEEGRQACAQEKSEASP</sequence>
<dbReference type="InterPro" id="IPR036259">
    <property type="entry name" value="MFS_trans_sf"/>
</dbReference>
<proteinExistence type="predicted"/>
<evidence type="ECO:0000256" key="1">
    <source>
        <dbReference type="ARBA" id="ARBA00004141"/>
    </source>
</evidence>
<feature type="transmembrane region" description="Helical" evidence="6">
    <location>
        <begin position="391"/>
        <end position="409"/>
    </location>
</feature>
<feature type="transmembrane region" description="Helical" evidence="6">
    <location>
        <begin position="127"/>
        <end position="146"/>
    </location>
</feature>
<feature type="transmembrane region" description="Helical" evidence="6">
    <location>
        <begin position="186"/>
        <end position="208"/>
    </location>
</feature>
<evidence type="ECO:0000313" key="8">
    <source>
        <dbReference type="EMBL" id="VUC36357.1"/>
    </source>
</evidence>
<keyword evidence="3 6" id="KW-1133">Transmembrane helix</keyword>
<dbReference type="PANTHER" id="PTHR23501">
    <property type="entry name" value="MAJOR FACILITATOR SUPERFAMILY"/>
    <property type="match status" value="1"/>
</dbReference>
<feature type="transmembrane region" description="Helical" evidence="6">
    <location>
        <begin position="220"/>
        <end position="240"/>
    </location>
</feature>
<dbReference type="CDD" id="cd17502">
    <property type="entry name" value="MFS_Azr1_MDR_like"/>
    <property type="match status" value="1"/>
</dbReference>
<dbReference type="Proteomes" id="UP000766486">
    <property type="component" value="Unassembled WGS sequence"/>
</dbReference>
<evidence type="ECO:0000256" key="6">
    <source>
        <dbReference type="SAM" id="Phobius"/>
    </source>
</evidence>
<dbReference type="Gene3D" id="1.20.1720.10">
    <property type="entry name" value="Multidrug resistance protein D"/>
    <property type="match status" value="1"/>
</dbReference>
<organism evidence="8 9">
    <name type="scientific">Bionectria ochroleuca</name>
    <name type="common">Gliocladium roseum</name>
    <dbReference type="NCBI Taxonomy" id="29856"/>
    <lineage>
        <taxon>Eukaryota</taxon>
        <taxon>Fungi</taxon>
        <taxon>Dikarya</taxon>
        <taxon>Ascomycota</taxon>
        <taxon>Pezizomycotina</taxon>
        <taxon>Sordariomycetes</taxon>
        <taxon>Hypocreomycetidae</taxon>
        <taxon>Hypocreales</taxon>
        <taxon>Bionectriaceae</taxon>
        <taxon>Clonostachys</taxon>
    </lineage>
</organism>
<evidence type="ECO:0000259" key="7">
    <source>
        <dbReference type="PROSITE" id="PS50850"/>
    </source>
</evidence>
<feature type="compositionally biased region" description="Polar residues" evidence="5">
    <location>
        <begin position="1"/>
        <end position="35"/>
    </location>
</feature>
<evidence type="ECO:0000256" key="2">
    <source>
        <dbReference type="ARBA" id="ARBA00022692"/>
    </source>
</evidence>
<evidence type="ECO:0000256" key="3">
    <source>
        <dbReference type="ARBA" id="ARBA00022989"/>
    </source>
</evidence>
<evidence type="ECO:0000256" key="5">
    <source>
        <dbReference type="SAM" id="MobiDB-lite"/>
    </source>
</evidence>
<dbReference type="PROSITE" id="PS50850">
    <property type="entry name" value="MFS"/>
    <property type="match status" value="1"/>
</dbReference>
<keyword evidence="9" id="KW-1185">Reference proteome</keyword>
<dbReference type="InterPro" id="IPR020846">
    <property type="entry name" value="MFS_dom"/>
</dbReference>
<reference evidence="8 9" key="1">
    <citation type="submission" date="2019-06" db="EMBL/GenBank/DDBJ databases">
        <authorList>
            <person name="Broberg M."/>
        </authorList>
    </citation>
    <scope>NUCLEOTIDE SEQUENCE [LARGE SCALE GENOMIC DNA]</scope>
</reference>
<keyword evidence="4 6" id="KW-0472">Membrane</keyword>
<dbReference type="Gene3D" id="1.20.1250.20">
    <property type="entry name" value="MFS general substrate transporter like domains"/>
    <property type="match status" value="1"/>
</dbReference>
<dbReference type="InterPro" id="IPR011701">
    <property type="entry name" value="MFS"/>
</dbReference>
<feature type="transmembrane region" description="Helical" evidence="6">
    <location>
        <begin position="529"/>
        <end position="549"/>
    </location>
</feature>
<dbReference type="Pfam" id="PF07690">
    <property type="entry name" value="MFS_1"/>
    <property type="match status" value="1"/>
</dbReference>
<dbReference type="SUPFAM" id="SSF103473">
    <property type="entry name" value="MFS general substrate transporter"/>
    <property type="match status" value="1"/>
</dbReference>
<evidence type="ECO:0000256" key="4">
    <source>
        <dbReference type="ARBA" id="ARBA00023136"/>
    </source>
</evidence>
<accession>A0ABY6UZV0</accession>
<comment type="caution">
    <text evidence="8">The sequence shown here is derived from an EMBL/GenBank/DDBJ whole genome shotgun (WGS) entry which is preliminary data.</text>
</comment>
<name>A0ABY6UZV0_BIOOC</name>
<feature type="transmembrane region" description="Helical" evidence="6">
    <location>
        <begin position="364"/>
        <end position="384"/>
    </location>
</feature>
<dbReference type="PANTHER" id="PTHR23501:SF189">
    <property type="entry name" value="DRUG TRANSPORTER, PUTATIVE (AFU_ORTHOLOGUE AFUA_4G03920)-RELATED"/>
    <property type="match status" value="1"/>
</dbReference>
<feature type="transmembrane region" description="Helical" evidence="6">
    <location>
        <begin position="252"/>
        <end position="273"/>
    </location>
</feature>
<protein>
    <recommendedName>
        <fullName evidence="7">Major facilitator superfamily (MFS) profile domain-containing protein</fullName>
    </recommendedName>
</protein>
<feature type="region of interest" description="Disordered" evidence="5">
    <location>
        <begin position="558"/>
        <end position="579"/>
    </location>
</feature>
<feature type="region of interest" description="Disordered" evidence="5">
    <location>
        <begin position="1"/>
        <end position="44"/>
    </location>
</feature>
<feature type="domain" description="Major facilitator superfamily (MFS) profile" evidence="7">
    <location>
        <begin position="63"/>
        <end position="553"/>
    </location>
</feature>
<keyword evidence="2 6" id="KW-0812">Transmembrane</keyword>
<evidence type="ECO:0000313" key="9">
    <source>
        <dbReference type="Proteomes" id="UP000766486"/>
    </source>
</evidence>
<comment type="subcellular location">
    <subcellularLocation>
        <location evidence="1">Membrane</location>
        <topology evidence="1">Multi-pass membrane protein</topology>
    </subcellularLocation>
</comment>
<feature type="transmembrane region" description="Helical" evidence="6">
    <location>
        <begin position="285"/>
        <end position="304"/>
    </location>
</feature>
<feature type="transmembrane region" description="Helical" evidence="6">
    <location>
        <begin position="325"/>
        <end position="344"/>
    </location>
</feature>
<dbReference type="EMBL" id="CABFNS010000928">
    <property type="protein sequence ID" value="VUC36357.1"/>
    <property type="molecule type" value="Genomic_DNA"/>
</dbReference>
<feature type="transmembrane region" description="Helical" evidence="6">
    <location>
        <begin position="421"/>
        <end position="440"/>
    </location>
</feature>
<gene>
    <name evidence="8" type="ORF">CLO192961_LOCUS441270</name>
</gene>
<feature type="transmembrane region" description="Helical" evidence="6">
    <location>
        <begin position="152"/>
        <end position="174"/>
    </location>
</feature>